<evidence type="ECO:0000256" key="3">
    <source>
        <dbReference type="ARBA" id="ARBA00023163"/>
    </source>
</evidence>
<dbReference type="Gene3D" id="1.10.10.10">
    <property type="entry name" value="Winged helix-like DNA-binding domain superfamily/Winged helix DNA-binding domain"/>
    <property type="match status" value="1"/>
</dbReference>
<evidence type="ECO:0000256" key="1">
    <source>
        <dbReference type="ARBA" id="ARBA00023015"/>
    </source>
</evidence>
<dbReference type="Proteomes" id="UP000886130">
    <property type="component" value="Unassembled WGS sequence"/>
</dbReference>
<comment type="caution">
    <text evidence="6">The sequence shown here is derived from an EMBL/GenBank/DDBJ whole genome shotgun (WGS) entry which is preliminary data.</text>
</comment>
<dbReference type="GO" id="GO:0003700">
    <property type="term" value="F:DNA-binding transcription factor activity"/>
    <property type="evidence" value="ECO:0007669"/>
    <property type="project" value="InterPro"/>
</dbReference>
<dbReference type="InterPro" id="IPR001845">
    <property type="entry name" value="HTH_ArsR_DNA-bd_dom"/>
</dbReference>
<gene>
    <name evidence="6" type="ORF">ENL31_01950</name>
</gene>
<dbReference type="InterPro" id="IPR052362">
    <property type="entry name" value="HTH-GbsR_regulator"/>
</dbReference>
<dbReference type="GO" id="GO:0003677">
    <property type="term" value="F:DNA binding"/>
    <property type="evidence" value="ECO:0007669"/>
    <property type="project" value="UniProtKB-KW"/>
</dbReference>
<dbReference type="PANTHER" id="PTHR38465">
    <property type="entry name" value="HTH-TYPE TRANSCRIPTIONAL REGULATOR MJ1563-RELATED"/>
    <property type="match status" value="1"/>
</dbReference>
<organism evidence="6">
    <name type="scientific">Candidatus Aciduliprofundum boonei</name>
    <dbReference type="NCBI Taxonomy" id="379547"/>
    <lineage>
        <taxon>Archaea</taxon>
        <taxon>Methanobacteriati</taxon>
        <taxon>Thermoplasmatota</taxon>
        <taxon>DHVE2 group</taxon>
        <taxon>Candidatus Aciduliprofundum</taxon>
    </lineage>
</organism>
<evidence type="ECO:0000313" key="6">
    <source>
        <dbReference type="EMBL" id="HHE75875.1"/>
    </source>
</evidence>
<accession>A0A7J3T9C0</accession>
<sequence>MKKLENLEAVGESLAGIFCKLGMKDIDASILAVLMIEDRELCVYDIKERLSYSISGITSSLHRLIKSHMVVRVKRGKRYLYRADAHVLSALINLVEEISRRDVPKLKSRIEEAVKLERHREKLRKLMDRVERVEKHLKTLVLNLKKWEETGI</sequence>
<evidence type="ECO:0000259" key="5">
    <source>
        <dbReference type="PROSITE" id="PS50987"/>
    </source>
</evidence>
<dbReference type="EMBL" id="DRTM01000137">
    <property type="protein sequence ID" value="HHE75875.1"/>
    <property type="molecule type" value="Genomic_DNA"/>
</dbReference>
<dbReference type="SUPFAM" id="SSF46785">
    <property type="entry name" value="Winged helix' DNA-binding domain"/>
    <property type="match status" value="1"/>
</dbReference>
<feature type="domain" description="HTH arsR-type" evidence="5">
    <location>
        <begin position="7"/>
        <end position="102"/>
    </location>
</feature>
<evidence type="ECO:0000256" key="2">
    <source>
        <dbReference type="ARBA" id="ARBA00023125"/>
    </source>
</evidence>
<name>A0A7J3T9C0_9ARCH</name>
<evidence type="ECO:0000256" key="4">
    <source>
        <dbReference type="SAM" id="Coils"/>
    </source>
</evidence>
<dbReference type="PROSITE" id="PS50987">
    <property type="entry name" value="HTH_ARSR_2"/>
    <property type="match status" value="1"/>
</dbReference>
<keyword evidence="3" id="KW-0804">Transcription</keyword>
<keyword evidence="1" id="KW-0805">Transcription regulation</keyword>
<keyword evidence="2" id="KW-0238">DNA-binding</keyword>
<dbReference type="AlphaFoldDB" id="A0A7J3T9C0"/>
<protein>
    <submittedName>
        <fullName evidence="6">Transcriptional regulator</fullName>
    </submittedName>
</protein>
<keyword evidence="4" id="KW-0175">Coiled coil</keyword>
<dbReference type="PANTHER" id="PTHR38465:SF1">
    <property type="entry name" value="HTH-TYPE TRANSCRIPTIONAL REGULATOR MJ1563-RELATED"/>
    <property type="match status" value="1"/>
</dbReference>
<proteinExistence type="predicted"/>
<feature type="coiled-coil region" evidence="4">
    <location>
        <begin position="113"/>
        <end position="150"/>
    </location>
</feature>
<dbReference type="InterPro" id="IPR036388">
    <property type="entry name" value="WH-like_DNA-bd_sf"/>
</dbReference>
<reference evidence="6" key="1">
    <citation type="journal article" date="2020" name="mSystems">
        <title>Genome- and Community-Level Interaction Insights into Carbon Utilization and Element Cycling Functions of Hydrothermarchaeota in Hydrothermal Sediment.</title>
        <authorList>
            <person name="Zhou Z."/>
            <person name="Liu Y."/>
            <person name="Xu W."/>
            <person name="Pan J."/>
            <person name="Luo Z.H."/>
            <person name="Li M."/>
        </authorList>
    </citation>
    <scope>NUCLEOTIDE SEQUENCE [LARGE SCALE GENOMIC DNA]</scope>
    <source>
        <strain evidence="6">HyVt-85</strain>
    </source>
</reference>
<dbReference type="InterPro" id="IPR036390">
    <property type="entry name" value="WH_DNA-bd_sf"/>
</dbReference>